<proteinExistence type="predicted"/>
<evidence type="ECO:0008006" key="3">
    <source>
        <dbReference type="Google" id="ProtNLM"/>
    </source>
</evidence>
<dbReference type="STRING" id="665004.AC529_06455"/>
<dbReference type="PATRIC" id="fig|665004.4.peg.3146"/>
<evidence type="ECO:0000313" key="2">
    <source>
        <dbReference type="Proteomes" id="UP000074382"/>
    </source>
</evidence>
<evidence type="ECO:0000313" key="1">
    <source>
        <dbReference type="EMBL" id="KUP97533.1"/>
    </source>
</evidence>
<keyword evidence="2" id="KW-1185">Reference proteome</keyword>
<reference evidence="2" key="1">
    <citation type="journal article" date="2017" name="Acta Aliment.">
        <title>Plant polysaccharide degrading enzyme system of Thermpbifida cellulosilytica TB100 revealed by de novo genome project data.</title>
        <authorList>
            <person name="Toth A."/>
            <person name="Baka E."/>
            <person name="Luzics S."/>
            <person name="Bata-Vidacs I."/>
            <person name="Nagy I."/>
            <person name="Balint B."/>
            <person name="Herceg R."/>
            <person name="Olasz F."/>
            <person name="Wilk T."/>
            <person name="Nagy T."/>
            <person name="Kriszt B."/>
            <person name="Nagy I."/>
            <person name="Kukolya J."/>
        </authorList>
    </citation>
    <scope>NUCLEOTIDE SEQUENCE [LARGE SCALE GENOMIC DNA]</scope>
    <source>
        <strain evidence="2">TB100</strain>
    </source>
</reference>
<dbReference type="Proteomes" id="UP000074382">
    <property type="component" value="Unassembled WGS sequence"/>
</dbReference>
<accession>A0A147KJX0</accession>
<sequence>MAACLLLFALSAPVGMLLGAGWGLAMCVAATAIPPVAVVIANTADPRDPKDHDARYGPNAPR</sequence>
<gene>
    <name evidence="1" type="ORF">AC529_06455</name>
</gene>
<organism evidence="1 2">
    <name type="scientific">Thermobifida cellulosilytica TB100</name>
    <dbReference type="NCBI Taxonomy" id="665004"/>
    <lineage>
        <taxon>Bacteria</taxon>
        <taxon>Bacillati</taxon>
        <taxon>Actinomycetota</taxon>
        <taxon>Actinomycetes</taxon>
        <taxon>Streptosporangiales</taxon>
        <taxon>Nocardiopsidaceae</taxon>
        <taxon>Thermobifida</taxon>
    </lineage>
</organism>
<comment type="caution">
    <text evidence="1">The sequence shown here is derived from an EMBL/GenBank/DDBJ whole genome shotgun (WGS) entry which is preliminary data.</text>
</comment>
<dbReference type="AlphaFoldDB" id="A0A147KJX0"/>
<dbReference type="EMBL" id="LGEM01000024">
    <property type="protein sequence ID" value="KUP97533.1"/>
    <property type="molecule type" value="Genomic_DNA"/>
</dbReference>
<protein>
    <recommendedName>
        <fullName evidence="3">DUF3099 domain-containing protein</fullName>
    </recommendedName>
</protein>
<name>A0A147KJX0_THECS</name>